<dbReference type="Gene3D" id="2.60.120.620">
    <property type="entry name" value="q2cbj1_9rhob like domain"/>
    <property type="match status" value="1"/>
</dbReference>
<reference evidence="2" key="1">
    <citation type="submission" date="2018-05" db="EMBL/GenBank/DDBJ databases">
        <authorList>
            <person name="Lanie J.A."/>
            <person name="Ng W.-L."/>
            <person name="Kazmierczak K.M."/>
            <person name="Andrzejewski T.M."/>
            <person name="Davidsen T.M."/>
            <person name="Wayne K.J."/>
            <person name="Tettelin H."/>
            <person name="Glass J.I."/>
            <person name="Rusch D."/>
            <person name="Podicherti R."/>
            <person name="Tsui H.-C.T."/>
            <person name="Winkler M.E."/>
        </authorList>
    </citation>
    <scope>NUCLEOTIDE SEQUENCE</scope>
</reference>
<name>A0A382SUI5_9ZZZZ</name>
<feature type="non-terminal residue" evidence="2">
    <location>
        <position position="197"/>
    </location>
</feature>
<gene>
    <name evidence="2" type="ORF">METZ01_LOCUS366423</name>
</gene>
<feature type="region of interest" description="Disordered" evidence="1">
    <location>
        <begin position="165"/>
        <end position="188"/>
    </location>
</feature>
<evidence type="ECO:0000256" key="1">
    <source>
        <dbReference type="SAM" id="MobiDB-lite"/>
    </source>
</evidence>
<dbReference type="Pfam" id="PF05721">
    <property type="entry name" value="PhyH"/>
    <property type="match status" value="1"/>
</dbReference>
<dbReference type="InterPro" id="IPR008775">
    <property type="entry name" value="Phytyl_CoA_dOase-like"/>
</dbReference>
<organism evidence="2">
    <name type="scientific">marine metagenome</name>
    <dbReference type="NCBI Taxonomy" id="408172"/>
    <lineage>
        <taxon>unclassified sequences</taxon>
        <taxon>metagenomes</taxon>
        <taxon>ecological metagenomes</taxon>
    </lineage>
</organism>
<sequence>MAKALPLIVYSDLESQVEALERDGYAYFPAVINSEEIAELRAVMDRLEALEESFDRHNSPQNGSGFLNKIINNSFNRDPLFLQYLDNPQLINMVENVHGSDCHIIGMQSWLTGPGRPDQSLHTDWLPINLPEDVATNPRVKIPIFITTAHYYLDDMSEELGPTNFVTGSHRSGRSPSDETKWQGGEEMSILCNAGDV</sequence>
<dbReference type="SUPFAM" id="SSF51197">
    <property type="entry name" value="Clavaminate synthase-like"/>
    <property type="match status" value="1"/>
</dbReference>
<dbReference type="AlphaFoldDB" id="A0A382SUI5"/>
<accession>A0A382SUI5</accession>
<evidence type="ECO:0008006" key="3">
    <source>
        <dbReference type="Google" id="ProtNLM"/>
    </source>
</evidence>
<dbReference type="EMBL" id="UINC01131705">
    <property type="protein sequence ID" value="SVD13569.1"/>
    <property type="molecule type" value="Genomic_DNA"/>
</dbReference>
<proteinExistence type="predicted"/>
<protein>
    <recommendedName>
        <fullName evidence="3">Phytanoyl-CoA dioxygenase</fullName>
    </recommendedName>
</protein>
<evidence type="ECO:0000313" key="2">
    <source>
        <dbReference type="EMBL" id="SVD13569.1"/>
    </source>
</evidence>